<evidence type="ECO:0000256" key="3">
    <source>
        <dbReference type="PIRSR" id="PIRSR036894-1"/>
    </source>
</evidence>
<feature type="binding site" evidence="3">
    <location>
        <position position="178"/>
    </location>
    <ligand>
        <name>Zn(2+)</name>
        <dbReference type="ChEBI" id="CHEBI:29105"/>
    </ligand>
</feature>
<dbReference type="OrthoDB" id="9808275at2"/>
<organism evidence="6 7">
    <name type="scientific">Polaribacter gangjinensis</name>
    <dbReference type="NCBI Taxonomy" id="574710"/>
    <lineage>
        <taxon>Bacteria</taxon>
        <taxon>Pseudomonadati</taxon>
        <taxon>Bacteroidota</taxon>
        <taxon>Flavobacteriia</taxon>
        <taxon>Flavobacteriales</taxon>
        <taxon>Flavobacteriaceae</taxon>
    </lineage>
</organism>
<evidence type="ECO:0000256" key="4">
    <source>
        <dbReference type="PIRSR" id="PIRSR036894-2"/>
    </source>
</evidence>
<dbReference type="InterPro" id="IPR014628">
    <property type="entry name" value="Man6P_isomerase_Firm_short"/>
</dbReference>
<feature type="binding site" evidence="3">
    <location>
        <position position="103"/>
    </location>
    <ligand>
        <name>Zn(2+)</name>
        <dbReference type="ChEBI" id="CHEBI:29105"/>
    </ligand>
</feature>
<dbReference type="InterPro" id="IPR046457">
    <property type="entry name" value="PMI_typeI_cat"/>
</dbReference>
<gene>
    <name evidence="6" type="ORF">BTO13_11180</name>
</gene>
<dbReference type="AlphaFoldDB" id="A0A2S7WDP6"/>
<feature type="domain" description="Phosphomannose isomerase type I catalytic" evidence="5">
    <location>
        <begin position="14"/>
        <end position="118"/>
    </location>
</feature>
<keyword evidence="2 3" id="KW-0862">Zinc</keyword>
<dbReference type="InterPro" id="IPR014710">
    <property type="entry name" value="RmlC-like_jellyroll"/>
</dbReference>
<evidence type="ECO:0000256" key="2">
    <source>
        <dbReference type="ARBA" id="ARBA00022833"/>
    </source>
</evidence>
<evidence type="ECO:0000313" key="6">
    <source>
        <dbReference type="EMBL" id="PQJ75750.1"/>
    </source>
</evidence>
<keyword evidence="6" id="KW-0413">Isomerase</keyword>
<comment type="cofactor">
    <cofactor evidence="3">
        <name>Zn(2+)</name>
        <dbReference type="ChEBI" id="CHEBI:29105"/>
    </cofactor>
    <text evidence="3">Binds 1 zinc ion per subunit.</text>
</comment>
<dbReference type="PANTHER" id="PTHR42742">
    <property type="entry name" value="TRANSCRIPTIONAL REPRESSOR MPRA"/>
    <property type="match status" value="1"/>
</dbReference>
<dbReference type="CDD" id="cd07010">
    <property type="entry name" value="cupin_PMI_type_I_N_bac"/>
    <property type="match status" value="1"/>
</dbReference>
<keyword evidence="7" id="KW-1185">Reference proteome</keyword>
<name>A0A2S7WDP6_9FLAO</name>
<dbReference type="Pfam" id="PF20511">
    <property type="entry name" value="PMI_typeI_cat"/>
    <property type="match status" value="1"/>
</dbReference>
<feature type="active site" evidence="4">
    <location>
        <position position="198"/>
    </location>
</feature>
<dbReference type="GO" id="GO:0005975">
    <property type="term" value="P:carbohydrate metabolic process"/>
    <property type="evidence" value="ECO:0007669"/>
    <property type="project" value="InterPro"/>
</dbReference>
<sequence>MQLHPLKFTPISKYRIWGGNKLNTLLNKGFEGEMNGESWEISDVKGDETLVSEGLFAGKSLKQLSQEFKEKLLGNKVYKAFGDEFPLLIKFIDAEKPLSIQVHPHDEIAKERHDTFGKNEMWYVMNADNDAEIIVGFKKELDKKSYLQCLENNQILEVLNTVKTKAGDAFNIPTGRVHAIGAGVLLAEIQQTSDITYRIYDYNRVDAQTGKERELHNELALDVITFEVEDSYKTTYETAENTSNKLIHTPYFKSNVLIVTDVISKDYSQIDSFVIYICTEGFVKIAADNEIYQLAMGETILIPASVKKLQILPEKDSKVIEVYL</sequence>
<dbReference type="Proteomes" id="UP000237608">
    <property type="component" value="Unassembled WGS sequence"/>
</dbReference>
<dbReference type="Gene3D" id="2.60.120.10">
    <property type="entry name" value="Jelly Rolls"/>
    <property type="match status" value="2"/>
</dbReference>
<dbReference type="InterPro" id="IPR051804">
    <property type="entry name" value="Carb_Metab_Reg_Kinase/Isom"/>
</dbReference>
<dbReference type="GO" id="GO:0004476">
    <property type="term" value="F:mannose-6-phosphate isomerase activity"/>
    <property type="evidence" value="ECO:0007669"/>
    <property type="project" value="InterPro"/>
</dbReference>
<dbReference type="EMBL" id="MSCL01000001">
    <property type="protein sequence ID" value="PQJ75750.1"/>
    <property type="molecule type" value="Genomic_DNA"/>
</dbReference>
<reference evidence="6 7" key="1">
    <citation type="submission" date="2016-12" db="EMBL/GenBank/DDBJ databases">
        <title>Trade-off between light-utilization and light-protection in marine flavobacteria.</title>
        <authorList>
            <person name="Kumagai Y."/>
            <person name="Yoshizawa S."/>
            <person name="Kogure K."/>
            <person name="Iwasaki W."/>
        </authorList>
    </citation>
    <scope>NUCLEOTIDE SEQUENCE [LARGE SCALE GENOMIC DNA]</scope>
    <source>
        <strain evidence="6 7">KCTC 22729</strain>
    </source>
</reference>
<dbReference type="InterPro" id="IPR011051">
    <property type="entry name" value="RmlC_Cupin_sf"/>
</dbReference>
<protein>
    <submittedName>
        <fullName evidence="6">Mannose-6-phosphate isomerase</fullName>
    </submittedName>
</protein>
<dbReference type="RefSeq" id="WP_105046902.1">
    <property type="nucleotide sequence ID" value="NZ_CP150662.1"/>
</dbReference>
<dbReference type="CDD" id="cd12213">
    <property type="entry name" value="ABD"/>
    <property type="match status" value="1"/>
</dbReference>
<dbReference type="SUPFAM" id="SSF51182">
    <property type="entry name" value="RmlC-like cupins"/>
    <property type="match status" value="1"/>
</dbReference>
<keyword evidence="1 3" id="KW-0479">Metal-binding</keyword>
<evidence type="ECO:0000259" key="5">
    <source>
        <dbReference type="Pfam" id="PF20511"/>
    </source>
</evidence>
<dbReference type="PANTHER" id="PTHR42742:SF3">
    <property type="entry name" value="FRUCTOKINASE"/>
    <property type="match status" value="1"/>
</dbReference>
<proteinExistence type="predicted"/>
<accession>A0A2S7WDP6</accession>
<evidence type="ECO:0000256" key="1">
    <source>
        <dbReference type="ARBA" id="ARBA00022723"/>
    </source>
</evidence>
<feature type="binding site" evidence="3">
    <location>
        <position position="120"/>
    </location>
    <ligand>
        <name>Zn(2+)</name>
        <dbReference type="ChEBI" id="CHEBI:29105"/>
    </ligand>
</feature>
<dbReference type="PIRSF" id="PIRSF036894">
    <property type="entry name" value="PMI_Firm_short"/>
    <property type="match status" value="1"/>
</dbReference>
<comment type="caution">
    <text evidence="6">The sequence shown here is derived from an EMBL/GenBank/DDBJ whole genome shotgun (WGS) entry which is preliminary data.</text>
</comment>
<evidence type="ECO:0000313" key="7">
    <source>
        <dbReference type="Proteomes" id="UP000237608"/>
    </source>
</evidence>
<dbReference type="GO" id="GO:0008270">
    <property type="term" value="F:zinc ion binding"/>
    <property type="evidence" value="ECO:0007669"/>
    <property type="project" value="InterPro"/>
</dbReference>